<gene>
    <name evidence="4" type="ORF">RND81_10G049500</name>
</gene>
<dbReference type="PROSITE" id="PS00028">
    <property type="entry name" value="ZINC_FINGER_C2H2_1"/>
    <property type="match status" value="3"/>
</dbReference>
<proteinExistence type="predicted"/>
<dbReference type="InterPro" id="IPR013087">
    <property type="entry name" value="Znf_C2H2_type"/>
</dbReference>
<organism evidence="4 5">
    <name type="scientific">Saponaria officinalis</name>
    <name type="common">Common soapwort</name>
    <name type="synonym">Lychnis saponaria</name>
    <dbReference type="NCBI Taxonomy" id="3572"/>
    <lineage>
        <taxon>Eukaryota</taxon>
        <taxon>Viridiplantae</taxon>
        <taxon>Streptophyta</taxon>
        <taxon>Embryophyta</taxon>
        <taxon>Tracheophyta</taxon>
        <taxon>Spermatophyta</taxon>
        <taxon>Magnoliopsida</taxon>
        <taxon>eudicotyledons</taxon>
        <taxon>Gunneridae</taxon>
        <taxon>Pentapetalae</taxon>
        <taxon>Caryophyllales</taxon>
        <taxon>Caryophyllaceae</taxon>
        <taxon>Caryophylleae</taxon>
        <taxon>Saponaria</taxon>
    </lineage>
</organism>
<feature type="domain" description="C2H2-type" evidence="3">
    <location>
        <begin position="69"/>
        <end position="96"/>
    </location>
</feature>
<sequence>MDEEEMNHICEMCGQRFKNVRALCGHKRSHSSAIISAKKRQKKHEFQLGILQKSSDFGENSNENGGHSTFCKKCGKGFKTFRGLNGHMRLHSKRKMKQRSLKKDLRLPNNTPREKRSVRRYKINTCSTDYSIWFNWKNFTSGATSFVSSVDEDELKDIASCLLMLSNGGFYSADNVCQAGVDSFCNGTVIKGVTVGDSGKNFDAQKSGYVSLEGISELMGFNSDVCKSEQQYVECGPTFNVQHESELYGAKIMDENTGISQAGLSCGDFLDSKTCEDVVPSEITALQVDVDFSWNNNVVKEVTIDGSETNFDAQRSRYDTAEKISTSVGFNFDVCKIKQEYVYCRPAFNDQHESEQSETRNKDENTEMPHVGSIFRDALDSNICNHPLKESKCEFTGIADHVFDNLSLSVSGSTPANNSRLKHICKICNKGFRSGPALGGHRLHCPRTKRSFTSDTGVHHETVANPEDGSESVEFGGHHGKKRGKNFTCLVCSKAFGSGQALGGHMRAHFQANPQSCEKKNDAFGHEIPDTSEEEISRNRVPNSHNLPALVPVA</sequence>
<name>A0AAW1I0G5_SAPOF</name>
<evidence type="ECO:0000313" key="4">
    <source>
        <dbReference type="EMBL" id="KAK9682092.1"/>
    </source>
</evidence>
<dbReference type="SUPFAM" id="SSF57667">
    <property type="entry name" value="beta-beta-alpha zinc fingers"/>
    <property type="match status" value="2"/>
</dbReference>
<dbReference type="GO" id="GO:0008270">
    <property type="term" value="F:zinc ion binding"/>
    <property type="evidence" value="ECO:0007669"/>
    <property type="project" value="UniProtKB-KW"/>
</dbReference>
<accession>A0AAW1I0G5</accession>
<feature type="domain" description="C2H2-type" evidence="3">
    <location>
        <begin position="487"/>
        <end position="514"/>
    </location>
</feature>
<dbReference type="Gene3D" id="3.30.160.60">
    <property type="entry name" value="Classic Zinc Finger"/>
    <property type="match status" value="2"/>
</dbReference>
<keyword evidence="1" id="KW-0863">Zinc-finger</keyword>
<keyword evidence="1" id="KW-0862">Zinc</keyword>
<dbReference type="Pfam" id="PF13912">
    <property type="entry name" value="zf-C2H2_6"/>
    <property type="match status" value="3"/>
</dbReference>
<dbReference type="SMART" id="SM00355">
    <property type="entry name" value="ZnF_C2H2"/>
    <property type="match status" value="4"/>
</dbReference>
<dbReference type="AlphaFoldDB" id="A0AAW1I0G5"/>
<feature type="region of interest" description="Disordered" evidence="2">
    <location>
        <begin position="531"/>
        <end position="554"/>
    </location>
</feature>
<evidence type="ECO:0000256" key="1">
    <source>
        <dbReference type="PROSITE-ProRule" id="PRU00042"/>
    </source>
</evidence>
<reference evidence="4" key="1">
    <citation type="submission" date="2024-03" db="EMBL/GenBank/DDBJ databases">
        <title>WGS assembly of Saponaria officinalis var. Norfolk2.</title>
        <authorList>
            <person name="Jenkins J."/>
            <person name="Shu S."/>
            <person name="Grimwood J."/>
            <person name="Barry K."/>
            <person name="Goodstein D."/>
            <person name="Schmutz J."/>
            <person name="Leebens-Mack J."/>
            <person name="Osbourn A."/>
        </authorList>
    </citation>
    <scope>NUCLEOTIDE SEQUENCE [LARGE SCALE GENOMIC DNA]</scope>
    <source>
        <strain evidence="4">JIC</strain>
    </source>
</reference>
<comment type="caution">
    <text evidence="4">The sequence shown here is derived from an EMBL/GenBank/DDBJ whole genome shotgun (WGS) entry which is preliminary data.</text>
</comment>
<feature type="domain" description="C2H2-type" evidence="3">
    <location>
        <begin position="8"/>
        <end position="31"/>
    </location>
</feature>
<dbReference type="PROSITE" id="PS50157">
    <property type="entry name" value="ZINC_FINGER_C2H2_2"/>
    <property type="match status" value="3"/>
</dbReference>
<protein>
    <recommendedName>
        <fullName evidence="3">C2H2-type domain-containing protein</fullName>
    </recommendedName>
</protein>
<dbReference type="InterPro" id="IPR036236">
    <property type="entry name" value="Znf_C2H2_sf"/>
</dbReference>
<dbReference type="EMBL" id="JBDFQZ010000010">
    <property type="protein sequence ID" value="KAK9682092.1"/>
    <property type="molecule type" value="Genomic_DNA"/>
</dbReference>
<evidence type="ECO:0000313" key="5">
    <source>
        <dbReference type="Proteomes" id="UP001443914"/>
    </source>
</evidence>
<keyword evidence="1" id="KW-0479">Metal-binding</keyword>
<evidence type="ECO:0000259" key="3">
    <source>
        <dbReference type="PROSITE" id="PS50157"/>
    </source>
</evidence>
<dbReference type="PANTHER" id="PTHR46869:SF1">
    <property type="entry name" value="C2H2-LIKE ZINC FINGER PROTEIN"/>
    <property type="match status" value="1"/>
</dbReference>
<evidence type="ECO:0000256" key="2">
    <source>
        <dbReference type="SAM" id="MobiDB-lite"/>
    </source>
</evidence>
<dbReference type="Proteomes" id="UP001443914">
    <property type="component" value="Unassembled WGS sequence"/>
</dbReference>
<keyword evidence="5" id="KW-1185">Reference proteome</keyword>
<dbReference type="PANTHER" id="PTHR46869">
    <property type="entry name" value="C2H2-LIKE ZINC FINGER PROTEIN"/>
    <property type="match status" value="1"/>
</dbReference>
<dbReference type="Pfam" id="PF00096">
    <property type="entry name" value="zf-C2H2"/>
    <property type="match status" value="1"/>
</dbReference>